<evidence type="ECO:0000256" key="9">
    <source>
        <dbReference type="SAM" id="MobiDB-lite"/>
    </source>
</evidence>
<comment type="pathway">
    <text evidence="2">Lipid metabolism; fatty acid beta-oxidation.</text>
</comment>
<dbReference type="PANTHER" id="PTHR43561:SF3">
    <property type="entry name" value="HYDROXYACYL-COENZYME A DEHYDROGENASE, MITOCHONDRIAL"/>
    <property type="match status" value="1"/>
</dbReference>
<evidence type="ECO:0000256" key="8">
    <source>
        <dbReference type="ARBA" id="ARBA00049556"/>
    </source>
</evidence>
<dbReference type="Pfam" id="PF00725">
    <property type="entry name" value="3HCDH"/>
    <property type="match status" value="2"/>
</dbReference>
<evidence type="ECO:0000259" key="11">
    <source>
        <dbReference type="Pfam" id="PF02737"/>
    </source>
</evidence>
<reference evidence="12" key="1">
    <citation type="submission" date="2016-07" db="EMBL/GenBank/DDBJ databases">
        <authorList>
            <person name="Bretaudeau A."/>
        </authorList>
    </citation>
    <scope>NUCLEOTIDE SEQUENCE</scope>
    <source>
        <strain evidence="12">Rice</strain>
        <tissue evidence="12">Whole body</tissue>
    </source>
</reference>
<evidence type="ECO:0000256" key="6">
    <source>
        <dbReference type="ARBA" id="ARBA00023027"/>
    </source>
</evidence>
<dbReference type="EC" id="1.1.1.35" evidence="4"/>
<comment type="similarity">
    <text evidence="3">Belongs to the 3-hydroxyacyl-CoA dehydrogenase family.</text>
</comment>
<dbReference type="PROSITE" id="PS00067">
    <property type="entry name" value="3HCDH"/>
    <property type="match status" value="1"/>
</dbReference>
<dbReference type="InterPro" id="IPR013328">
    <property type="entry name" value="6PGD_dom2"/>
</dbReference>
<dbReference type="Pfam" id="PF02737">
    <property type="entry name" value="3HCDH_N"/>
    <property type="match status" value="1"/>
</dbReference>
<proteinExistence type="inferred from homology"/>
<dbReference type="AlphaFoldDB" id="A0A2H1WMB9"/>
<dbReference type="InterPro" id="IPR052242">
    <property type="entry name" value="Mito_3-hydroxyacyl-CoA_DH"/>
</dbReference>
<dbReference type="GO" id="GO:0006635">
    <property type="term" value="P:fatty acid beta-oxidation"/>
    <property type="evidence" value="ECO:0007669"/>
    <property type="project" value="TreeGrafter"/>
</dbReference>
<feature type="domain" description="3-hydroxyacyl-CoA dehydrogenase C-terminal" evidence="10">
    <location>
        <begin position="380"/>
        <end position="455"/>
    </location>
</feature>
<feature type="region of interest" description="Disordered" evidence="9">
    <location>
        <begin position="318"/>
        <end position="344"/>
    </location>
</feature>
<feature type="domain" description="3-hydroxyacyl-CoA dehydrogenase NAD binding" evidence="11">
    <location>
        <begin position="22"/>
        <end position="206"/>
    </location>
</feature>
<evidence type="ECO:0000256" key="5">
    <source>
        <dbReference type="ARBA" id="ARBA00023002"/>
    </source>
</evidence>
<name>A0A2H1WMB9_SPOFR</name>
<protein>
    <recommendedName>
        <fullName evidence="4">3-hydroxyacyl-CoA dehydrogenase</fullName>
        <ecNumber evidence="4">1.1.1.35</ecNumber>
    </recommendedName>
</protein>
<dbReference type="SUPFAM" id="SSF51735">
    <property type="entry name" value="NAD(P)-binding Rossmann-fold domains"/>
    <property type="match status" value="1"/>
</dbReference>
<dbReference type="EMBL" id="ODYU01009588">
    <property type="protein sequence ID" value="SOQ54126.1"/>
    <property type="molecule type" value="Genomic_DNA"/>
</dbReference>
<dbReference type="GO" id="GO:0070403">
    <property type="term" value="F:NAD+ binding"/>
    <property type="evidence" value="ECO:0007669"/>
    <property type="project" value="InterPro"/>
</dbReference>
<dbReference type="InterPro" id="IPR006108">
    <property type="entry name" value="3HC_DH_C"/>
</dbReference>
<evidence type="ECO:0000256" key="3">
    <source>
        <dbReference type="ARBA" id="ARBA00009463"/>
    </source>
</evidence>
<evidence type="ECO:0000259" key="10">
    <source>
        <dbReference type="Pfam" id="PF00725"/>
    </source>
</evidence>
<organism evidence="12">
    <name type="scientific">Spodoptera frugiperda</name>
    <name type="common">Fall armyworm</name>
    <dbReference type="NCBI Taxonomy" id="7108"/>
    <lineage>
        <taxon>Eukaryota</taxon>
        <taxon>Metazoa</taxon>
        <taxon>Ecdysozoa</taxon>
        <taxon>Arthropoda</taxon>
        <taxon>Hexapoda</taxon>
        <taxon>Insecta</taxon>
        <taxon>Pterygota</taxon>
        <taxon>Neoptera</taxon>
        <taxon>Endopterygota</taxon>
        <taxon>Lepidoptera</taxon>
        <taxon>Glossata</taxon>
        <taxon>Ditrysia</taxon>
        <taxon>Noctuoidea</taxon>
        <taxon>Noctuidae</taxon>
        <taxon>Amphipyrinae</taxon>
        <taxon>Spodoptera</taxon>
    </lineage>
</organism>
<evidence type="ECO:0000313" key="12">
    <source>
        <dbReference type="EMBL" id="SOQ54126.1"/>
    </source>
</evidence>
<dbReference type="InterPro" id="IPR006180">
    <property type="entry name" value="3-OHacyl-CoA_DH_CS"/>
</dbReference>
<comment type="subcellular location">
    <subcellularLocation>
        <location evidence="1">Mitochondrion matrix</location>
    </subcellularLocation>
</comment>
<dbReference type="Gene3D" id="1.10.1040.10">
    <property type="entry name" value="N-(1-d-carboxylethyl)-l-norvaline Dehydrogenase, domain 2"/>
    <property type="match status" value="2"/>
</dbReference>
<evidence type="ECO:0000256" key="7">
    <source>
        <dbReference type="ARBA" id="ARBA00023128"/>
    </source>
</evidence>
<evidence type="ECO:0000256" key="4">
    <source>
        <dbReference type="ARBA" id="ARBA00013000"/>
    </source>
</evidence>
<keyword evidence="6" id="KW-0520">NAD</keyword>
<feature type="domain" description="3-hydroxyacyl-CoA dehydrogenase C-terminal" evidence="10">
    <location>
        <begin position="208"/>
        <end position="304"/>
    </location>
</feature>
<keyword evidence="5" id="KW-0560">Oxidoreductase</keyword>
<dbReference type="PANTHER" id="PTHR43561">
    <property type="match status" value="1"/>
</dbReference>
<evidence type="ECO:0000256" key="1">
    <source>
        <dbReference type="ARBA" id="ARBA00004305"/>
    </source>
</evidence>
<dbReference type="GO" id="GO:0005759">
    <property type="term" value="C:mitochondrial matrix"/>
    <property type="evidence" value="ECO:0007669"/>
    <property type="project" value="UniProtKB-SubCell"/>
</dbReference>
<dbReference type="SUPFAM" id="SSF48179">
    <property type="entry name" value="6-phosphogluconate dehydrogenase C-terminal domain-like"/>
    <property type="match status" value="2"/>
</dbReference>
<dbReference type="GO" id="GO:0003857">
    <property type="term" value="F:(3S)-3-hydroxyacyl-CoA dehydrogenase (NAD+) activity"/>
    <property type="evidence" value="ECO:0007669"/>
    <property type="project" value="UniProtKB-EC"/>
</dbReference>
<keyword evidence="7" id="KW-0496">Mitochondrion</keyword>
<gene>
    <name evidence="12" type="ORF">SFRICE_009004</name>
</gene>
<dbReference type="FunFam" id="3.40.50.720:FF:000009">
    <property type="entry name" value="Fatty oxidation complex, alpha subunit"/>
    <property type="match status" value="1"/>
</dbReference>
<dbReference type="InterPro" id="IPR036291">
    <property type="entry name" value="NAD(P)-bd_dom_sf"/>
</dbReference>
<dbReference type="InterPro" id="IPR008927">
    <property type="entry name" value="6-PGluconate_DH-like_C_sf"/>
</dbReference>
<sequence length="457" mass="49465">MNKLIGITRSFSSSASLNAVKTVTVVGGGLMGSGIAQVAAQAGQNVTIIDVNSELLEKAQKSIQTNLTRVGKKLYKGDEAKIANFVKESAERIRVSTKLEDGADVDLIVEAIVEKLDAKQELFNKLDVLSPPRTIFATNTSCISVNAIGAGIQRKDRYGGLHFFNPVPVMRLLEVIKCDNTSEETYQTMMEWGKSVGKTCITCKDTPGFVVNRLLGPYSAEAIRMLERGDATKEDIDIGMKLGAGLPMGPFELADYTGLDTNRLAQQALYSMTKNEVFAPIELLEKMVAEGKYGIKSGEGFYKYNKNRIHISFISSPCEKRPSLSTGKRADGSSNDKQLLPPMDTRNTKSVTYECVVGLLGVRSLRVVGESGIGKIGKGGDASAEDIDVAIKLGAGYPMGPLELADFTGLDTKKFVLGVMHEKTGLPAFEPIALLNKLVSEGKFGRKTGEGFYKYDK</sequence>
<accession>A0A2H1WMB9</accession>
<dbReference type="Gene3D" id="3.40.50.720">
    <property type="entry name" value="NAD(P)-binding Rossmann-like Domain"/>
    <property type="match status" value="1"/>
</dbReference>
<dbReference type="InterPro" id="IPR006176">
    <property type="entry name" value="3-OHacyl-CoA_DH_NAD-bd"/>
</dbReference>
<comment type="catalytic activity">
    <reaction evidence="8">
        <text>a (3S)-3-hydroxyacyl-CoA + NAD(+) = a 3-oxoacyl-CoA + NADH + H(+)</text>
        <dbReference type="Rhea" id="RHEA:22432"/>
        <dbReference type="ChEBI" id="CHEBI:15378"/>
        <dbReference type="ChEBI" id="CHEBI:57318"/>
        <dbReference type="ChEBI" id="CHEBI:57540"/>
        <dbReference type="ChEBI" id="CHEBI:57945"/>
        <dbReference type="ChEBI" id="CHEBI:90726"/>
        <dbReference type="EC" id="1.1.1.35"/>
    </reaction>
</comment>
<evidence type="ECO:0000256" key="2">
    <source>
        <dbReference type="ARBA" id="ARBA00005005"/>
    </source>
</evidence>